<comment type="pathway">
    <text evidence="3">Sphingolipid metabolism.</text>
</comment>
<evidence type="ECO:0000256" key="2">
    <source>
        <dbReference type="ARBA" id="ARBA00004760"/>
    </source>
</evidence>
<evidence type="ECO:0000256" key="4">
    <source>
        <dbReference type="ARBA" id="ARBA00022676"/>
    </source>
</evidence>
<accession>A0A3N6P9B6</accession>
<evidence type="ECO:0000256" key="1">
    <source>
        <dbReference type="ARBA" id="ARBA00004141"/>
    </source>
</evidence>
<keyword evidence="8 9" id="KW-0472">Membrane</keyword>
<dbReference type="Pfam" id="PF13506">
    <property type="entry name" value="Glyco_transf_21"/>
    <property type="match status" value="1"/>
</dbReference>
<reference evidence="10 11" key="1">
    <citation type="submission" date="2018-10" db="EMBL/GenBank/DDBJ databases">
        <title>Natrarchaeobius chitinivorans gen. nov., sp. nov., and Natrarchaeobius haloalkaliphilus sp. nov., alkaliphilic, chitin-utilizing haloarchaea from hypersaline alkaline lakes.</title>
        <authorList>
            <person name="Sorokin D.Y."/>
            <person name="Elcheninov A.G."/>
            <person name="Kostrikina N.A."/>
            <person name="Bale N.J."/>
            <person name="Sinninghe Damste J.S."/>
            <person name="Khijniak T.V."/>
            <person name="Kublanov I.V."/>
            <person name="Toshchakov S.V."/>
        </authorList>
    </citation>
    <scope>NUCLEOTIDE SEQUENCE [LARGE SCALE GENOMIC DNA]</scope>
    <source>
        <strain evidence="10 11">AArcht4T</strain>
    </source>
</reference>
<evidence type="ECO:0000256" key="9">
    <source>
        <dbReference type="SAM" id="Phobius"/>
    </source>
</evidence>
<evidence type="ECO:0000313" key="11">
    <source>
        <dbReference type="Proteomes" id="UP000282323"/>
    </source>
</evidence>
<keyword evidence="5 10" id="KW-0808">Transferase</keyword>
<keyword evidence="7 9" id="KW-1133">Transmembrane helix</keyword>
<dbReference type="GO" id="GO:0016757">
    <property type="term" value="F:glycosyltransferase activity"/>
    <property type="evidence" value="ECO:0007669"/>
    <property type="project" value="UniProtKB-KW"/>
</dbReference>
<dbReference type="EMBL" id="REGA01000005">
    <property type="protein sequence ID" value="RQG95479.1"/>
    <property type="molecule type" value="Genomic_DNA"/>
</dbReference>
<feature type="transmembrane region" description="Helical" evidence="9">
    <location>
        <begin position="217"/>
        <end position="239"/>
    </location>
</feature>
<evidence type="ECO:0000256" key="7">
    <source>
        <dbReference type="ARBA" id="ARBA00022989"/>
    </source>
</evidence>
<evidence type="ECO:0000256" key="3">
    <source>
        <dbReference type="ARBA" id="ARBA00004991"/>
    </source>
</evidence>
<evidence type="ECO:0000313" key="10">
    <source>
        <dbReference type="EMBL" id="RQG95479.1"/>
    </source>
</evidence>
<evidence type="ECO:0000256" key="8">
    <source>
        <dbReference type="ARBA" id="ARBA00023136"/>
    </source>
</evidence>
<sequence>MASVILPTFEWTRSCEQLAQQLETEDELLVVCDSEDDPVATADLPDQADLLVAGEPEGCSGKANAVALALEHASQDRIVLTDDDVEREADWLATIKRLGEEHGTVTAIPVFYSDEYPFKLLEPLCIVVASFVVDRTNWVTWGGGVTVDRRDIDLEGYVADLRRTVSDDALLAEYTDDVVASRELVNPVCVPGGPRVTYERITRFATIFYRFAPRKSLAIIGLFLAVIAAGLAAPLLVAAGVTYLARDRYRALGVDRRTWLFAIPSLVLAPLFGLAGIVRPTFVWGGRRYRWDDTFDVTVLE</sequence>
<gene>
    <name evidence="10" type="ORF">EA473_08440</name>
</gene>
<keyword evidence="6 9" id="KW-0812">Transmembrane</keyword>
<comment type="subcellular location">
    <subcellularLocation>
        <location evidence="1">Membrane</location>
        <topology evidence="1">Multi-pass membrane protein</topology>
    </subcellularLocation>
</comment>
<dbReference type="OrthoDB" id="27596at2157"/>
<comment type="caution">
    <text evidence="10">The sequence shown here is derived from an EMBL/GenBank/DDBJ whole genome shotgun (WGS) entry which is preliminary data.</text>
</comment>
<dbReference type="GO" id="GO:0016020">
    <property type="term" value="C:membrane"/>
    <property type="evidence" value="ECO:0007669"/>
    <property type="project" value="UniProtKB-SubCell"/>
</dbReference>
<dbReference type="InterPro" id="IPR025993">
    <property type="entry name" value="Ceramide_glucosylTrfase"/>
</dbReference>
<evidence type="ECO:0000256" key="5">
    <source>
        <dbReference type="ARBA" id="ARBA00022679"/>
    </source>
</evidence>
<dbReference type="Gene3D" id="3.90.550.10">
    <property type="entry name" value="Spore Coat Polysaccharide Biosynthesis Protein SpsA, Chain A"/>
    <property type="match status" value="1"/>
</dbReference>
<comment type="pathway">
    <text evidence="2">Lipid metabolism; sphingolipid metabolism.</text>
</comment>
<feature type="transmembrane region" description="Helical" evidence="9">
    <location>
        <begin position="259"/>
        <end position="278"/>
    </location>
</feature>
<keyword evidence="11" id="KW-1185">Reference proteome</keyword>
<dbReference type="AlphaFoldDB" id="A0A3N6P9B6"/>
<dbReference type="InterPro" id="IPR029044">
    <property type="entry name" value="Nucleotide-diphossugar_trans"/>
</dbReference>
<name>A0A3N6P9B6_NATCH</name>
<proteinExistence type="predicted"/>
<organism evidence="10 11">
    <name type="scientific">Natrarchaeobius chitinivorans</name>
    <dbReference type="NCBI Taxonomy" id="1679083"/>
    <lineage>
        <taxon>Archaea</taxon>
        <taxon>Methanobacteriati</taxon>
        <taxon>Methanobacteriota</taxon>
        <taxon>Stenosarchaea group</taxon>
        <taxon>Halobacteria</taxon>
        <taxon>Halobacteriales</taxon>
        <taxon>Natrialbaceae</taxon>
        <taxon>Natrarchaeobius</taxon>
    </lineage>
</organism>
<dbReference type="Proteomes" id="UP000282323">
    <property type="component" value="Unassembled WGS sequence"/>
</dbReference>
<dbReference type="CDD" id="cd00761">
    <property type="entry name" value="Glyco_tranf_GTA_type"/>
    <property type="match status" value="1"/>
</dbReference>
<dbReference type="RefSeq" id="WP_124195188.1">
    <property type="nucleotide sequence ID" value="NZ_REGA01000005.1"/>
</dbReference>
<evidence type="ECO:0000256" key="6">
    <source>
        <dbReference type="ARBA" id="ARBA00022692"/>
    </source>
</evidence>
<protein>
    <submittedName>
        <fullName evidence="10">Glycosyltransferase family 2 protein</fullName>
    </submittedName>
</protein>
<keyword evidence="4" id="KW-0328">Glycosyltransferase</keyword>
<dbReference type="SUPFAM" id="SSF53448">
    <property type="entry name" value="Nucleotide-diphospho-sugar transferases"/>
    <property type="match status" value="1"/>
</dbReference>